<gene>
    <name evidence="2" type="ORF">DAPPUDRAFT_112186</name>
</gene>
<keyword evidence="3" id="KW-1185">Reference proteome</keyword>
<dbReference type="KEGG" id="dpx:DAPPUDRAFT_112186"/>
<protein>
    <submittedName>
        <fullName evidence="2">Uncharacterized protein</fullName>
    </submittedName>
</protein>
<sequence>MVVKGKTTGRGRSADPVTPSPSMRGRARTAEATEARRAELIAAAAGAPLIDSSSNSSASSSSNSSPTHPPKPSGGVRRGNSHARDTERAKIRVSGPPITELRRYQPVPATDGEGQRQSQDVQSKNYRPNRSRQQH</sequence>
<dbReference type="EMBL" id="GL732614">
    <property type="protein sequence ID" value="EFX71025.1"/>
    <property type="molecule type" value="Genomic_DNA"/>
</dbReference>
<dbReference type="HOGENOM" id="CLU_1887855_0_0_1"/>
<dbReference type="AlphaFoldDB" id="E9HB57"/>
<dbReference type="Proteomes" id="UP000000305">
    <property type="component" value="Unassembled WGS sequence"/>
</dbReference>
<name>E9HB57_DAPPU</name>
<dbReference type="InParanoid" id="E9HB57"/>
<organism evidence="2 3">
    <name type="scientific">Daphnia pulex</name>
    <name type="common">Water flea</name>
    <dbReference type="NCBI Taxonomy" id="6669"/>
    <lineage>
        <taxon>Eukaryota</taxon>
        <taxon>Metazoa</taxon>
        <taxon>Ecdysozoa</taxon>
        <taxon>Arthropoda</taxon>
        <taxon>Crustacea</taxon>
        <taxon>Branchiopoda</taxon>
        <taxon>Diplostraca</taxon>
        <taxon>Cladocera</taxon>
        <taxon>Anomopoda</taxon>
        <taxon>Daphniidae</taxon>
        <taxon>Daphnia</taxon>
    </lineage>
</organism>
<reference evidence="2 3" key="1">
    <citation type="journal article" date="2011" name="Science">
        <title>The ecoresponsive genome of Daphnia pulex.</title>
        <authorList>
            <person name="Colbourne J.K."/>
            <person name="Pfrender M.E."/>
            <person name="Gilbert D."/>
            <person name="Thomas W.K."/>
            <person name="Tucker A."/>
            <person name="Oakley T.H."/>
            <person name="Tokishita S."/>
            <person name="Aerts A."/>
            <person name="Arnold G.J."/>
            <person name="Basu M.K."/>
            <person name="Bauer D.J."/>
            <person name="Caceres C.E."/>
            <person name="Carmel L."/>
            <person name="Casola C."/>
            <person name="Choi J.H."/>
            <person name="Detter J.C."/>
            <person name="Dong Q."/>
            <person name="Dusheyko S."/>
            <person name="Eads B.D."/>
            <person name="Frohlich T."/>
            <person name="Geiler-Samerotte K.A."/>
            <person name="Gerlach D."/>
            <person name="Hatcher P."/>
            <person name="Jogdeo S."/>
            <person name="Krijgsveld J."/>
            <person name="Kriventseva E.V."/>
            <person name="Kultz D."/>
            <person name="Laforsch C."/>
            <person name="Lindquist E."/>
            <person name="Lopez J."/>
            <person name="Manak J.R."/>
            <person name="Muller J."/>
            <person name="Pangilinan J."/>
            <person name="Patwardhan R.P."/>
            <person name="Pitluck S."/>
            <person name="Pritham E.J."/>
            <person name="Rechtsteiner A."/>
            <person name="Rho M."/>
            <person name="Rogozin I.B."/>
            <person name="Sakarya O."/>
            <person name="Salamov A."/>
            <person name="Schaack S."/>
            <person name="Shapiro H."/>
            <person name="Shiga Y."/>
            <person name="Skalitzky C."/>
            <person name="Smith Z."/>
            <person name="Souvorov A."/>
            <person name="Sung W."/>
            <person name="Tang Z."/>
            <person name="Tsuchiya D."/>
            <person name="Tu H."/>
            <person name="Vos H."/>
            <person name="Wang M."/>
            <person name="Wolf Y.I."/>
            <person name="Yamagata H."/>
            <person name="Yamada T."/>
            <person name="Ye Y."/>
            <person name="Shaw J.R."/>
            <person name="Andrews J."/>
            <person name="Crease T.J."/>
            <person name="Tang H."/>
            <person name="Lucas S.M."/>
            <person name="Robertson H.M."/>
            <person name="Bork P."/>
            <person name="Koonin E.V."/>
            <person name="Zdobnov E.M."/>
            <person name="Grigoriev I.V."/>
            <person name="Lynch M."/>
            <person name="Boore J.L."/>
        </authorList>
    </citation>
    <scope>NUCLEOTIDE SEQUENCE [LARGE SCALE GENOMIC DNA]</scope>
</reference>
<feature type="compositionally biased region" description="Low complexity" evidence="1">
    <location>
        <begin position="40"/>
        <end position="65"/>
    </location>
</feature>
<feature type="compositionally biased region" description="Polar residues" evidence="1">
    <location>
        <begin position="115"/>
        <end position="126"/>
    </location>
</feature>
<proteinExistence type="predicted"/>
<evidence type="ECO:0000256" key="1">
    <source>
        <dbReference type="SAM" id="MobiDB-lite"/>
    </source>
</evidence>
<accession>E9HB57</accession>
<evidence type="ECO:0000313" key="3">
    <source>
        <dbReference type="Proteomes" id="UP000000305"/>
    </source>
</evidence>
<feature type="region of interest" description="Disordered" evidence="1">
    <location>
        <begin position="1"/>
        <end position="135"/>
    </location>
</feature>
<evidence type="ECO:0000313" key="2">
    <source>
        <dbReference type="EMBL" id="EFX71025.1"/>
    </source>
</evidence>
<feature type="compositionally biased region" description="Basic and acidic residues" evidence="1">
    <location>
        <begin position="28"/>
        <end position="39"/>
    </location>
</feature>